<evidence type="ECO:0000256" key="1">
    <source>
        <dbReference type="SAM" id="Phobius"/>
    </source>
</evidence>
<dbReference type="Proteomes" id="UP001248581">
    <property type="component" value="Chromosome"/>
</dbReference>
<proteinExistence type="predicted"/>
<keyword evidence="1" id="KW-0472">Membrane</keyword>
<reference evidence="3" key="1">
    <citation type="submission" date="2023-09" db="EMBL/GenBank/DDBJ databases">
        <authorList>
            <person name="Zhang C."/>
        </authorList>
    </citation>
    <scope>NUCLEOTIDE SEQUENCE [LARGE SCALE GENOMIC DNA]</scope>
    <source>
        <strain evidence="3">SQ345</strain>
    </source>
</reference>
<protein>
    <submittedName>
        <fullName evidence="2">Uncharacterized protein</fullName>
    </submittedName>
</protein>
<evidence type="ECO:0000313" key="2">
    <source>
        <dbReference type="EMBL" id="WNC66958.1"/>
    </source>
</evidence>
<name>A0ABY9TFC5_9GAMM</name>
<dbReference type="EMBL" id="CP134146">
    <property type="protein sequence ID" value="WNC66958.1"/>
    <property type="molecule type" value="Genomic_DNA"/>
</dbReference>
<accession>A0ABY9TFC5</accession>
<organism evidence="2 3">
    <name type="scientific">Thalassotalea nanhaiensis</name>
    <dbReference type="NCBI Taxonomy" id="3065648"/>
    <lineage>
        <taxon>Bacteria</taxon>
        <taxon>Pseudomonadati</taxon>
        <taxon>Pseudomonadota</taxon>
        <taxon>Gammaproteobacteria</taxon>
        <taxon>Alteromonadales</taxon>
        <taxon>Colwelliaceae</taxon>
        <taxon>Thalassotalea</taxon>
    </lineage>
</organism>
<keyword evidence="3" id="KW-1185">Reference proteome</keyword>
<feature type="transmembrane region" description="Helical" evidence="1">
    <location>
        <begin position="41"/>
        <end position="59"/>
    </location>
</feature>
<dbReference type="RefSeq" id="WP_348386122.1">
    <property type="nucleotide sequence ID" value="NZ_CP134146.1"/>
</dbReference>
<sequence>MTALEMKHKDESNYTPLQDFPLSQQYCKEPQTNSGLASNKLGKLAVATILALTLVIAIYG</sequence>
<keyword evidence="1" id="KW-0812">Transmembrane</keyword>
<evidence type="ECO:0000313" key="3">
    <source>
        <dbReference type="Proteomes" id="UP001248581"/>
    </source>
</evidence>
<keyword evidence="1" id="KW-1133">Transmembrane helix</keyword>
<gene>
    <name evidence="2" type="ORF">RI845_10490</name>
</gene>